<dbReference type="Proteomes" id="UP000318413">
    <property type="component" value="Unassembled WGS sequence"/>
</dbReference>
<dbReference type="EMBL" id="RCZK01000003">
    <property type="protein sequence ID" value="TPG13678.1"/>
    <property type="molecule type" value="Genomic_DNA"/>
</dbReference>
<comment type="caution">
    <text evidence="2">The sequence shown here is derived from an EMBL/GenBank/DDBJ whole genome shotgun (WGS) entry which is preliminary data.</text>
</comment>
<dbReference type="AlphaFoldDB" id="A0A502CL84"/>
<proteinExistence type="predicted"/>
<evidence type="ECO:0000313" key="3">
    <source>
        <dbReference type="Proteomes" id="UP000318413"/>
    </source>
</evidence>
<feature type="region of interest" description="Disordered" evidence="1">
    <location>
        <begin position="272"/>
        <end position="308"/>
    </location>
</feature>
<gene>
    <name evidence="2" type="ORF">EAH84_05745</name>
</gene>
<organism evidence="2 3">
    <name type="scientific">Sphingomonas oligophenolica</name>
    <dbReference type="NCBI Taxonomy" id="301154"/>
    <lineage>
        <taxon>Bacteria</taxon>
        <taxon>Pseudomonadati</taxon>
        <taxon>Pseudomonadota</taxon>
        <taxon>Alphaproteobacteria</taxon>
        <taxon>Sphingomonadales</taxon>
        <taxon>Sphingomonadaceae</taxon>
        <taxon>Sphingomonas</taxon>
    </lineage>
</organism>
<feature type="compositionally biased region" description="Acidic residues" evidence="1">
    <location>
        <begin position="274"/>
        <end position="308"/>
    </location>
</feature>
<sequence>MTHRRPLRRTVDALPTGAFAIPILADPPPRAAALVTTAPPALPIPADAHGGPNPDDYDWVPVLRRRRPDGWSPDKQRLFVETLADTACVTTAAEAVGMSASSAYRLRRARDGAAFAAAWDAALEQGAHVLIATAFDRAIHGSEEPVFDRDGRRVGRRFRQNDRLLMFLLRKLQPERFGDAGRDAPAAGAIRARPPRAALADRIESLSPPRPADPAALLDADDLNAALTIADLSGGELPPWLRRRQAGDDALVPDAESQARIEARIEAVKRSLDPDADLDDDDDDDDELDDLDDLDDLDELDDIDDVDDMDADRTRITSWRDLL</sequence>
<accession>A0A502CL84</accession>
<reference evidence="2 3" key="1">
    <citation type="journal article" date="2019" name="Environ. Microbiol.">
        <title>Species interactions and distinct microbial communities in high Arctic permafrost affected cryosols are associated with the CH4 and CO2 gas fluxes.</title>
        <authorList>
            <person name="Altshuler I."/>
            <person name="Hamel J."/>
            <person name="Turney S."/>
            <person name="Magnuson E."/>
            <person name="Levesque R."/>
            <person name="Greer C."/>
            <person name="Whyte L.G."/>
        </authorList>
    </citation>
    <scope>NUCLEOTIDE SEQUENCE [LARGE SCALE GENOMIC DNA]</scope>
    <source>
        <strain evidence="2 3">S5.1</strain>
    </source>
</reference>
<evidence type="ECO:0000256" key="1">
    <source>
        <dbReference type="SAM" id="MobiDB-lite"/>
    </source>
</evidence>
<dbReference type="RefSeq" id="WP_140869089.1">
    <property type="nucleotide sequence ID" value="NZ_RCZK01000003.1"/>
</dbReference>
<keyword evidence="3" id="KW-1185">Reference proteome</keyword>
<dbReference type="OrthoDB" id="7282816at2"/>
<dbReference type="Gene3D" id="1.10.10.60">
    <property type="entry name" value="Homeodomain-like"/>
    <property type="match status" value="1"/>
</dbReference>
<name>A0A502CL84_9SPHN</name>
<evidence type="ECO:0000313" key="2">
    <source>
        <dbReference type="EMBL" id="TPG13678.1"/>
    </source>
</evidence>
<protein>
    <submittedName>
        <fullName evidence="2">Uncharacterized protein</fullName>
    </submittedName>
</protein>